<dbReference type="AlphaFoldDB" id="A0AAV0VWT9"/>
<feature type="region of interest" description="Disordered" evidence="1">
    <location>
        <begin position="72"/>
        <end position="200"/>
    </location>
</feature>
<sequence>MLCARPDDMQPATQRSSRGVLKLGRYIVRCLTAQPDIWLLFLYKCGQLVAVNLHEPVARSVGILDELFQAQQGFPTEPDQLQRERREPRDRERAGRPATIGSLPSSPRSPTEGRLSNRALCVASSSSSASPDSVSPASVSSLSPDNDQFRGMDEDDTDDGYTDSDDEPFAYMTGRRFSRTPSSGEPRSRRSSSGCGSSYNSGGSCYNSGGSCYNSGTSSPWSSVTGRRRNSCTDIAEVVDDTGSCRGTLR</sequence>
<evidence type="ECO:0000313" key="2">
    <source>
        <dbReference type="EMBL" id="CAI6348050.1"/>
    </source>
</evidence>
<proteinExistence type="predicted"/>
<dbReference type="EMBL" id="CARXXK010000001">
    <property type="protein sequence ID" value="CAI6348050.1"/>
    <property type="molecule type" value="Genomic_DNA"/>
</dbReference>
<gene>
    <name evidence="2" type="ORF">MEUPH1_LOCUS4766</name>
</gene>
<keyword evidence="3" id="KW-1185">Reference proteome</keyword>
<feature type="compositionally biased region" description="Basic and acidic residues" evidence="1">
    <location>
        <begin position="80"/>
        <end position="95"/>
    </location>
</feature>
<accession>A0AAV0VWT9</accession>
<feature type="compositionally biased region" description="Low complexity" evidence="1">
    <location>
        <begin position="179"/>
        <end position="200"/>
    </location>
</feature>
<name>A0AAV0VWT9_9HEMI</name>
<reference evidence="2 3" key="1">
    <citation type="submission" date="2023-01" db="EMBL/GenBank/DDBJ databases">
        <authorList>
            <person name="Whitehead M."/>
        </authorList>
    </citation>
    <scope>NUCLEOTIDE SEQUENCE [LARGE SCALE GENOMIC DNA]</scope>
</reference>
<evidence type="ECO:0000256" key="1">
    <source>
        <dbReference type="SAM" id="MobiDB-lite"/>
    </source>
</evidence>
<dbReference type="Proteomes" id="UP001160148">
    <property type="component" value="Unassembled WGS sequence"/>
</dbReference>
<organism evidence="2 3">
    <name type="scientific">Macrosiphum euphorbiae</name>
    <name type="common">potato aphid</name>
    <dbReference type="NCBI Taxonomy" id="13131"/>
    <lineage>
        <taxon>Eukaryota</taxon>
        <taxon>Metazoa</taxon>
        <taxon>Ecdysozoa</taxon>
        <taxon>Arthropoda</taxon>
        <taxon>Hexapoda</taxon>
        <taxon>Insecta</taxon>
        <taxon>Pterygota</taxon>
        <taxon>Neoptera</taxon>
        <taxon>Paraneoptera</taxon>
        <taxon>Hemiptera</taxon>
        <taxon>Sternorrhyncha</taxon>
        <taxon>Aphidomorpha</taxon>
        <taxon>Aphidoidea</taxon>
        <taxon>Aphididae</taxon>
        <taxon>Macrosiphini</taxon>
        <taxon>Macrosiphum</taxon>
    </lineage>
</organism>
<evidence type="ECO:0000313" key="3">
    <source>
        <dbReference type="Proteomes" id="UP001160148"/>
    </source>
</evidence>
<feature type="compositionally biased region" description="Low complexity" evidence="1">
    <location>
        <begin position="122"/>
        <end position="144"/>
    </location>
</feature>
<protein>
    <submittedName>
        <fullName evidence="2">Uncharacterized protein</fullName>
    </submittedName>
</protein>
<feature type="compositionally biased region" description="Acidic residues" evidence="1">
    <location>
        <begin position="153"/>
        <end position="168"/>
    </location>
</feature>
<comment type="caution">
    <text evidence="2">The sequence shown here is derived from an EMBL/GenBank/DDBJ whole genome shotgun (WGS) entry which is preliminary data.</text>
</comment>